<keyword evidence="4 6" id="KW-0408">Iron</keyword>
<dbReference type="InterPro" id="IPR012257">
    <property type="entry name" value="Glc_ox_4Fe-4S"/>
</dbReference>
<keyword evidence="5 6" id="KW-0411">Iron-sulfur</keyword>
<dbReference type="SUPFAM" id="SSF46548">
    <property type="entry name" value="alpha-helical ferredoxin"/>
    <property type="match status" value="1"/>
</dbReference>
<comment type="function">
    <text evidence="6">Component of a complex that catalyzes the oxidation of glycolate to glyoxylate.</text>
</comment>
<dbReference type="PROSITE" id="PS00198">
    <property type="entry name" value="4FE4S_FER_1"/>
    <property type="match status" value="1"/>
</dbReference>
<organism evidence="8 9">
    <name type="scientific">Candidatus Methylocalor cossyra</name>
    <dbReference type="NCBI Taxonomy" id="3108543"/>
    <lineage>
        <taxon>Bacteria</taxon>
        <taxon>Pseudomonadati</taxon>
        <taxon>Pseudomonadota</taxon>
        <taxon>Gammaproteobacteria</taxon>
        <taxon>Methylococcales</taxon>
        <taxon>Methylococcaceae</taxon>
        <taxon>Candidatus Methylocalor</taxon>
    </lineage>
</organism>
<protein>
    <recommendedName>
        <fullName evidence="6">Glycolate oxidase iron-sulfur subunit</fullName>
        <ecNumber evidence="6">1.1.99.14</ecNumber>
    </recommendedName>
</protein>
<feature type="domain" description="4Fe-4S ferredoxin-type" evidence="7">
    <location>
        <begin position="55"/>
        <end position="86"/>
    </location>
</feature>
<keyword evidence="6" id="KW-0249">Electron transport</keyword>
<evidence type="ECO:0000256" key="5">
    <source>
        <dbReference type="ARBA" id="ARBA00023014"/>
    </source>
</evidence>
<dbReference type="Pfam" id="PF13183">
    <property type="entry name" value="Fer4_8"/>
    <property type="match status" value="1"/>
</dbReference>
<evidence type="ECO:0000259" key="7">
    <source>
        <dbReference type="PROSITE" id="PS51379"/>
    </source>
</evidence>
<sequence>MTHPDLIAATDLCVKCGLCLPHCPTYRQTLDENQSPRGRLALIQGWASGALAAGPALTRHLDGCLLCRACEAVCPAQVPYGRIVDRFRAATGGAGKPWPARLRSTLLRRLLSRGGAAALTRPWAVAARRCLAGSGLLRLLGLDELDAGLPAPSGRGPVPSAEGAVTGRIDLFLGCTAELLDRATLDATLTLLARLKVAVRIPPGQTCCGALEAHAGQDCSAALAANLAAFAGPDPVVSFASGCAAMLRDYPASFAARVMDLSQWLVEHPWPAKVALRPLKAKVCLHSPCTLRNVLRAEHYPAELLRRIPELTLVPLPSDLGCCGAAGTYCLERPAMARALRDEVLDQVLAAGADLVATSNPGCALHLRAGLKQRGRGQIEVLHPATLLARQWPMP</sequence>
<comment type="catalytic activity">
    <reaction evidence="6">
        <text>(R)-lactate + A = pyruvate + AH2</text>
        <dbReference type="Rhea" id="RHEA:15089"/>
        <dbReference type="ChEBI" id="CHEBI:13193"/>
        <dbReference type="ChEBI" id="CHEBI:15361"/>
        <dbReference type="ChEBI" id="CHEBI:16004"/>
        <dbReference type="ChEBI" id="CHEBI:17499"/>
    </reaction>
</comment>
<dbReference type="InterPro" id="IPR004017">
    <property type="entry name" value="Cys_rich_dom"/>
</dbReference>
<dbReference type="Gene3D" id="1.10.1060.10">
    <property type="entry name" value="Alpha-helical ferredoxin"/>
    <property type="match status" value="1"/>
</dbReference>
<accession>A0ABM9NF23</accession>
<comment type="cofactor">
    <cofactor evidence="6">
        <name>[4Fe-4S] cluster</name>
        <dbReference type="ChEBI" id="CHEBI:49883"/>
    </cofactor>
    <text evidence="6">Binds 2 [4Fe-4S] clusters.</text>
</comment>
<evidence type="ECO:0000256" key="2">
    <source>
        <dbReference type="ARBA" id="ARBA00022723"/>
    </source>
</evidence>
<dbReference type="Pfam" id="PF02754">
    <property type="entry name" value="CCG"/>
    <property type="match status" value="2"/>
</dbReference>
<dbReference type="PANTHER" id="PTHR32479">
    <property type="entry name" value="GLYCOLATE OXIDASE IRON-SULFUR SUBUNIT"/>
    <property type="match status" value="1"/>
</dbReference>
<dbReference type="PIRSF" id="PIRSF000139">
    <property type="entry name" value="Glc_ox_4Fe-4S"/>
    <property type="match status" value="1"/>
</dbReference>
<reference evidence="8 9" key="1">
    <citation type="submission" date="2024-04" db="EMBL/GenBank/DDBJ databases">
        <authorList>
            <person name="Cremers G."/>
        </authorList>
    </citation>
    <scope>NUCLEOTIDE SEQUENCE [LARGE SCALE GENOMIC DNA]</scope>
    <source>
        <strain evidence="8">MeCH1-AG</strain>
    </source>
</reference>
<evidence type="ECO:0000256" key="6">
    <source>
        <dbReference type="PIRNR" id="PIRNR000139"/>
    </source>
</evidence>
<evidence type="ECO:0000256" key="4">
    <source>
        <dbReference type="ARBA" id="ARBA00023004"/>
    </source>
</evidence>
<name>A0ABM9NF23_9GAMM</name>
<gene>
    <name evidence="8" type="ORF">MECH1_V1_0406</name>
</gene>
<keyword evidence="6" id="KW-0813">Transport</keyword>
<dbReference type="PANTHER" id="PTHR32479:SF17">
    <property type="entry name" value="GLYCOLATE OXIDASE IRON-SULFUR SUBUNIT"/>
    <property type="match status" value="1"/>
</dbReference>
<keyword evidence="2 6" id="KW-0479">Metal-binding</keyword>
<evidence type="ECO:0000313" key="9">
    <source>
        <dbReference type="Proteomes" id="UP001497493"/>
    </source>
</evidence>
<evidence type="ECO:0000256" key="1">
    <source>
        <dbReference type="ARBA" id="ARBA00022485"/>
    </source>
</evidence>
<proteinExistence type="predicted"/>
<evidence type="ECO:0000313" key="8">
    <source>
        <dbReference type="EMBL" id="CAL1239182.1"/>
    </source>
</evidence>
<dbReference type="InterPro" id="IPR009051">
    <property type="entry name" value="Helical_ferredxn"/>
</dbReference>
<keyword evidence="3" id="KW-0677">Repeat</keyword>
<dbReference type="Proteomes" id="UP001497493">
    <property type="component" value="Chromosome"/>
</dbReference>
<comment type="catalytic activity">
    <reaction evidence="6">
        <text>glycolate + A = glyoxylate + AH2</text>
        <dbReference type="Rhea" id="RHEA:21264"/>
        <dbReference type="ChEBI" id="CHEBI:13193"/>
        <dbReference type="ChEBI" id="CHEBI:17499"/>
        <dbReference type="ChEBI" id="CHEBI:29805"/>
        <dbReference type="ChEBI" id="CHEBI:36655"/>
        <dbReference type="EC" id="1.1.99.14"/>
    </reaction>
</comment>
<dbReference type="EMBL" id="OZ026884">
    <property type="protein sequence ID" value="CAL1239182.1"/>
    <property type="molecule type" value="Genomic_DNA"/>
</dbReference>
<dbReference type="EC" id="1.1.99.14" evidence="6"/>
<dbReference type="InterPro" id="IPR017896">
    <property type="entry name" value="4Fe4S_Fe-S-bd"/>
</dbReference>
<dbReference type="PROSITE" id="PS51379">
    <property type="entry name" value="4FE4S_FER_2"/>
    <property type="match status" value="2"/>
</dbReference>
<feature type="domain" description="4Fe-4S ferredoxin-type" evidence="7">
    <location>
        <begin position="4"/>
        <end position="33"/>
    </location>
</feature>
<dbReference type="InterPro" id="IPR017900">
    <property type="entry name" value="4Fe4S_Fe_S_CS"/>
</dbReference>
<keyword evidence="1 6" id="KW-0004">4Fe-4S</keyword>
<evidence type="ECO:0000256" key="3">
    <source>
        <dbReference type="ARBA" id="ARBA00022737"/>
    </source>
</evidence>
<dbReference type="RefSeq" id="WP_348758767.1">
    <property type="nucleotide sequence ID" value="NZ_OZ026884.1"/>
</dbReference>
<keyword evidence="9" id="KW-1185">Reference proteome</keyword>